<dbReference type="Proteomes" id="UP000290444">
    <property type="component" value="Unassembled WGS sequence"/>
</dbReference>
<proteinExistence type="predicted"/>
<protein>
    <submittedName>
        <fullName evidence="1">Uncharacterized protein</fullName>
    </submittedName>
</protein>
<evidence type="ECO:0000313" key="1">
    <source>
        <dbReference type="EMBL" id="RXT34944.1"/>
    </source>
</evidence>
<evidence type="ECO:0000313" key="2">
    <source>
        <dbReference type="Proteomes" id="UP000290444"/>
    </source>
</evidence>
<name>A0A4Q1UM75_9HYPH</name>
<sequence>MVIPSGQTVSDAVANNNFLPDKSNLKIVSYLNPSIKDIDKIKKDQVVFIPSLEIFKDGNWVDYEPNSPIDGFAIDYRLAPKLKYALKEDSKDLQNSINAIYASGQVNSDEKRILGKYIFNAKKIDEPGWTDYTNSVSISDSYITFSQQNNDIARAVVDAKSEGVNLPSATLAMLESLQQSAPDAGEQRDDVVSVTVNTEDDSGNKIDGLNLRYMSAGAFEIGCDRARDAHDFATPSYNATQVLKRTKWYVWAEGKNSDTVTEYKEIDLTTVKDFTFVNKLLIKKK</sequence>
<dbReference type="AlphaFoldDB" id="A0A4Q1UM75"/>
<gene>
    <name evidence="1" type="ORF">B5V01_31780</name>
</gene>
<accession>A0A4Q1UM75</accession>
<reference evidence="1 2" key="1">
    <citation type="submission" date="2017-03" db="EMBL/GenBank/DDBJ databases">
        <authorList>
            <person name="Safronova V.I."/>
            <person name="Sazanova A.L."/>
            <person name="Chirak E.R."/>
        </authorList>
    </citation>
    <scope>NUCLEOTIDE SEQUENCE [LARGE SCALE GENOMIC DNA]</scope>
    <source>
        <strain evidence="1 2">Opo-242</strain>
    </source>
</reference>
<comment type="caution">
    <text evidence="1">The sequence shown here is derived from an EMBL/GenBank/DDBJ whole genome shotgun (WGS) entry which is preliminary data.</text>
</comment>
<dbReference type="EMBL" id="MZXX01000046">
    <property type="protein sequence ID" value="RXT34944.1"/>
    <property type="molecule type" value="Genomic_DNA"/>
</dbReference>
<organism evidence="1 2">
    <name type="scientific">Mesorhizobium erdmanii</name>
    <dbReference type="NCBI Taxonomy" id="1777866"/>
    <lineage>
        <taxon>Bacteria</taxon>
        <taxon>Pseudomonadati</taxon>
        <taxon>Pseudomonadota</taxon>
        <taxon>Alphaproteobacteria</taxon>
        <taxon>Hyphomicrobiales</taxon>
        <taxon>Phyllobacteriaceae</taxon>
        <taxon>Mesorhizobium</taxon>
    </lineage>
</organism>